<sequence length="114" mass="13106">MSYPFNGQPAAVDIFILKSKNVELLPFGMNCFGLGKALNSDFSFTMDKDDPKEHITRLKISRGRIKASLTRLENTAEDLMLKNEILIRLQRWEELIKEFEKLDAELSVEDSEIV</sequence>
<evidence type="ECO:0000313" key="3">
    <source>
        <dbReference type="Proteomes" id="UP000499080"/>
    </source>
</evidence>
<comment type="caution">
    <text evidence="2">The sequence shown here is derived from an EMBL/GenBank/DDBJ whole genome shotgun (WGS) entry which is preliminary data.</text>
</comment>
<feature type="coiled-coil region" evidence="1">
    <location>
        <begin position="69"/>
        <end position="109"/>
    </location>
</feature>
<reference evidence="2 3" key="1">
    <citation type="journal article" date="2019" name="Sci. Rep.">
        <title>Orb-weaving spider Araneus ventricosus genome elucidates the spidroin gene catalogue.</title>
        <authorList>
            <person name="Kono N."/>
            <person name="Nakamura H."/>
            <person name="Ohtoshi R."/>
            <person name="Moran D.A.P."/>
            <person name="Shinohara A."/>
            <person name="Yoshida Y."/>
            <person name="Fujiwara M."/>
            <person name="Mori M."/>
            <person name="Tomita M."/>
            <person name="Arakawa K."/>
        </authorList>
    </citation>
    <scope>NUCLEOTIDE SEQUENCE [LARGE SCALE GENOMIC DNA]</scope>
</reference>
<name>A0A4Y2QSN7_ARAVE</name>
<evidence type="ECO:0000313" key="2">
    <source>
        <dbReference type="EMBL" id="GBN66357.1"/>
    </source>
</evidence>
<keyword evidence="3" id="KW-1185">Reference proteome</keyword>
<accession>A0A4Y2QSN7</accession>
<gene>
    <name evidence="2" type="ORF">AVEN_232623_1</name>
</gene>
<proteinExistence type="predicted"/>
<evidence type="ECO:0000256" key="1">
    <source>
        <dbReference type="SAM" id="Coils"/>
    </source>
</evidence>
<keyword evidence="1" id="KW-0175">Coiled coil</keyword>
<dbReference type="EMBL" id="BGPR01014710">
    <property type="protein sequence ID" value="GBN66357.1"/>
    <property type="molecule type" value="Genomic_DNA"/>
</dbReference>
<dbReference type="Proteomes" id="UP000499080">
    <property type="component" value="Unassembled WGS sequence"/>
</dbReference>
<protein>
    <submittedName>
        <fullName evidence="2">Uncharacterized protein</fullName>
    </submittedName>
</protein>
<dbReference type="OrthoDB" id="6451194at2759"/>
<dbReference type="AlphaFoldDB" id="A0A4Y2QSN7"/>
<organism evidence="2 3">
    <name type="scientific">Araneus ventricosus</name>
    <name type="common">Orbweaver spider</name>
    <name type="synonym">Epeira ventricosa</name>
    <dbReference type="NCBI Taxonomy" id="182803"/>
    <lineage>
        <taxon>Eukaryota</taxon>
        <taxon>Metazoa</taxon>
        <taxon>Ecdysozoa</taxon>
        <taxon>Arthropoda</taxon>
        <taxon>Chelicerata</taxon>
        <taxon>Arachnida</taxon>
        <taxon>Araneae</taxon>
        <taxon>Araneomorphae</taxon>
        <taxon>Entelegynae</taxon>
        <taxon>Araneoidea</taxon>
        <taxon>Araneidae</taxon>
        <taxon>Araneus</taxon>
    </lineage>
</organism>